<dbReference type="SUPFAM" id="SSF46785">
    <property type="entry name" value="Winged helix' DNA-binding domain"/>
    <property type="match status" value="1"/>
</dbReference>
<dbReference type="Gene3D" id="1.10.10.10">
    <property type="entry name" value="Winged helix-like DNA-binding domain superfamily/Winged helix DNA-binding domain"/>
    <property type="match status" value="1"/>
</dbReference>
<dbReference type="PANTHER" id="PTHR30136">
    <property type="entry name" value="HELIX-TURN-HELIX TRANSCRIPTIONAL REGULATOR, ICLR FAMILY"/>
    <property type="match status" value="1"/>
</dbReference>
<dbReference type="AlphaFoldDB" id="A0A3N1D1H1"/>
<dbReference type="GO" id="GO:0003700">
    <property type="term" value="F:DNA-binding transcription factor activity"/>
    <property type="evidence" value="ECO:0007669"/>
    <property type="project" value="TreeGrafter"/>
</dbReference>
<dbReference type="InterPro" id="IPR036390">
    <property type="entry name" value="WH_DNA-bd_sf"/>
</dbReference>
<dbReference type="EMBL" id="RJKE01000001">
    <property type="protein sequence ID" value="ROO87340.1"/>
    <property type="molecule type" value="Genomic_DNA"/>
</dbReference>
<gene>
    <name evidence="2" type="ORF">EDD29_4939</name>
</gene>
<dbReference type="GO" id="GO:0045892">
    <property type="term" value="P:negative regulation of DNA-templated transcription"/>
    <property type="evidence" value="ECO:0007669"/>
    <property type="project" value="TreeGrafter"/>
</dbReference>
<accession>A0A3N1D1H1</accession>
<organism evidence="2 3">
    <name type="scientific">Actinocorallia herbida</name>
    <dbReference type="NCBI Taxonomy" id="58109"/>
    <lineage>
        <taxon>Bacteria</taxon>
        <taxon>Bacillati</taxon>
        <taxon>Actinomycetota</taxon>
        <taxon>Actinomycetes</taxon>
        <taxon>Streptosporangiales</taxon>
        <taxon>Thermomonosporaceae</taxon>
        <taxon>Actinocorallia</taxon>
    </lineage>
</organism>
<name>A0A3N1D1H1_9ACTN</name>
<sequence>MDGGGEPRTAASRLLDVLGAFGVEHAELSLTEIARRARLPLPTAHRLAAALVAWGALERGADGRYRVGLRLWRSPPRSRRDDAAVGGDRRVRLPRLHL</sequence>
<proteinExistence type="predicted"/>
<dbReference type="GO" id="GO:0003677">
    <property type="term" value="F:DNA binding"/>
    <property type="evidence" value="ECO:0007669"/>
    <property type="project" value="InterPro"/>
</dbReference>
<dbReference type="Pfam" id="PF09339">
    <property type="entry name" value="HTH_IclR"/>
    <property type="match status" value="1"/>
</dbReference>
<feature type="domain" description="HTH iclR-type" evidence="1">
    <location>
        <begin position="8"/>
        <end position="69"/>
    </location>
</feature>
<dbReference type="PROSITE" id="PS51077">
    <property type="entry name" value="HTH_ICLR"/>
    <property type="match status" value="1"/>
</dbReference>
<dbReference type="RefSeq" id="WP_123666635.1">
    <property type="nucleotide sequence ID" value="NZ_RJKE01000001.1"/>
</dbReference>
<evidence type="ECO:0000259" key="1">
    <source>
        <dbReference type="PROSITE" id="PS51077"/>
    </source>
</evidence>
<dbReference type="PANTHER" id="PTHR30136:SF24">
    <property type="entry name" value="HTH-TYPE TRANSCRIPTIONAL REPRESSOR ALLR"/>
    <property type="match status" value="1"/>
</dbReference>
<comment type="caution">
    <text evidence="2">The sequence shown here is derived from an EMBL/GenBank/DDBJ whole genome shotgun (WGS) entry which is preliminary data.</text>
</comment>
<evidence type="ECO:0000313" key="3">
    <source>
        <dbReference type="Proteomes" id="UP000272400"/>
    </source>
</evidence>
<dbReference type="InterPro" id="IPR050707">
    <property type="entry name" value="HTH_MetabolicPath_Reg"/>
</dbReference>
<reference evidence="2 3" key="1">
    <citation type="submission" date="2018-11" db="EMBL/GenBank/DDBJ databases">
        <title>Sequencing the genomes of 1000 actinobacteria strains.</title>
        <authorList>
            <person name="Klenk H.-P."/>
        </authorList>
    </citation>
    <scope>NUCLEOTIDE SEQUENCE [LARGE SCALE GENOMIC DNA]</scope>
    <source>
        <strain evidence="2 3">DSM 44254</strain>
    </source>
</reference>
<dbReference type="OrthoDB" id="60629at2"/>
<protein>
    <submittedName>
        <fullName evidence="2">IclR-like helix-turn-helix domain-containing protein</fullName>
    </submittedName>
</protein>
<keyword evidence="3" id="KW-1185">Reference proteome</keyword>
<dbReference type="InterPro" id="IPR036388">
    <property type="entry name" value="WH-like_DNA-bd_sf"/>
</dbReference>
<dbReference type="Proteomes" id="UP000272400">
    <property type="component" value="Unassembled WGS sequence"/>
</dbReference>
<evidence type="ECO:0000313" key="2">
    <source>
        <dbReference type="EMBL" id="ROO87340.1"/>
    </source>
</evidence>
<dbReference type="InterPro" id="IPR005471">
    <property type="entry name" value="Tscrpt_reg_IclR_N"/>
</dbReference>
<dbReference type="SMART" id="SM00346">
    <property type="entry name" value="HTH_ICLR"/>
    <property type="match status" value="1"/>
</dbReference>